<organism evidence="1 2">
    <name type="scientific">Trichomalopsis sarcophagae</name>
    <dbReference type="NCBI Taxonomy" id="543379"/>
    <lineage>
        <taxon>Eukaryota</taxon>
        <taxon>Metazoa</taxon>
        <taxon>Ecdysozoa</taxon>
        <taxon>Arthropoda</taxon>
        <taxon>Hexapoda</taxon>
        <taxon>Insecta</taxon>
        <taxon>Pterygota</taxon>
        <taxon>Neoptera</taxon>
        <taxon>Endopterygota</taxon>
        <taxon>Hymenoptera</taxon>
        <taxon>Apocrita</taxon>
        <taxon>Proctotrupomorpha</taxon>
        <taxon>Chalcidoidea</taxon>
        <taxon>Pteromalidae</taxon>
        <taxon>Pteromalinae</taxon>
        <taxon>Trichomalopsis</taxon>
    </lineage>
</organism>
<proteinExistence type="predicted"/>
<evidence type="ECO:0000313" key="2">
    <source>
        <dbReference type="Proteomes" id="UP000215335"/>
    </source>
</evidence>
<protein>
    <submittedName>
        <fullName evidence="1">Uncharacterized protein</fullName>
    </submittedName>
</protein>
<feature type="non-terminal residue" evidence="1">
    <location>
        <position position="1"/>
    </location>
</feature>
<dbReference type="EMBL" id="NNAY01000479">
    <property type="protein sequence ID" value="OXU28101.1"/>
    <property type="molecule type" value="Genomic_DNA"/>
</dbReference>
<evidence type="ECO:0000313" key="1">
    <source>
        <dbReference type="EMBL" id="OXU28101.1"/>
    </source>
</evidence>
<keyword evidence="2" id="KW-1185">Reference proteome</keyword>
<dbReference type="Proteomes" id="UP000215335">
    <property type="component" value="Unassembled WGS sequence"/>
</dbReference>
<dbReference type="AlphaFoldDB" id="A0A232FB90"/>
<gene>
    <name evidence="1" type="ORF">TSAR_016285</name>
</gene>
<accession>A0A232FB90</accession>
<reference evidence="1 2" key="1">
    <citation type="journal article" date="2017" name="Curr. Biol.">
        <title>The Evolution of Venom by Co-option of Single-Copy Genes.</title>
        <authorList>
            <person name="Martinson E.O."/>
            <person name="Mrinalini"/>
            <person name="Kelkar Y.D."/>
            <person name="Chang C.H."/>
            <person name="Werren J.H."/>
        </authorList>
    </citation>
    <scope>NUCLEOTIDE SEQUENCE [LARGE SCALE GENOMIC DNA]</scope>
    <source>
        <strain evidence="1 2">Alberta</strain>
        <tissue evidence="1">Whole body</tissue>
    </source>
</reference>
<name>A0A232FB90_9HYME</name>
<comment type="caution">
    <text evidence="1">The sequence shown here is derived from an EMBL/GenBank/DDBJ whole genome shotgun (WGS) entry which is preliminary data.</text>
</comment>
<sequence length="60" mass="7267">GWQYQRRLLEFHEKLTTYFVEALYSGVFKVAEHKYRDGNAPRGTWCPGWQYQCRLLKFHG</sequence>